<comment type="caution">
    <text evidence="2">The sequence shown here is derived from an EMBL/GenBank/DDBJ whole genome shotgun (WGS) entry which is preliminary data.</text>
</comment>
<reference evidence="2" key="1">
    <citation type="submission" date="2021-06" db="EMBL/GenBank/DDBJ databases">
        <title>Parelaphostrongylus tenuis whole genome reference sequence.</title>
        <authorList>
            <person name="Garwood T.J."/>
            <person name="Larsen P.A."/>
            <person name="Fountain-Jones N.M."/>
            <person name="Garbe J.R."/>
            <person name="Macchietto M.G."/>
            <person name="Kania S.A."/>
            <person name="Gerhold R.W."/>
            <person name="Richards J.E."/>
            <person name="Wolf T.M."/>
        </authorList>
    </citation>
    <scope>NUCLEOTIDE SEQUENCE</scope>
    <source>
        <strain evidence="2">MNPRO001-30</strain>
        <tissue evidence="2">Meninges</tissue>
    </source>
</reference>
<accession>A0AAD5M6V6</accession>
<dbReference type="AlphaFoldDB" id="A0AAD5M6V6"/>
<sequence length="84" mass="9978">MPRTTITSTNFLLEQIKRMDVNGNVFKQVFYFVTLSPVEKKVPSPKPPVITTISRIRKMNELDEMQNEKRKQLLEKERNTMQEH</sequence>
<dbReference type="EMBL" id="JAHQIW010001140">
    <property type="protein sequence ID" value="KAJ1351593.1"/>
    <property type="molecule type" value="Genomic_DNA"/>
</dbReference>
<name>A0AAD5M6V6_PARTN</name>
<protein>
    <submittedName>
        <fullName evidence="2">Uncharacterized protein</fullName>
    </submittedName>
</protein>
<feature type="region of interest" description="Disordered" evidence="1">
    <location>
        <begin position="61"/>
        <end position="84"/>
    </location>
</feature>
<evidence type="ECO:0000256" key="1">
    <source>
        <dbReference type="SAM" id="MobiDB-lite"/>
    </source>
</evidence>
<dbReference type="Proteomes" id="UP001196413">
    <property type="component" value="Unassembled WGS sequence"/>
</dbReference>
<keyword evidence="3" id="KW-1185">Reference proteome</keyword>
<gene>
    <name evidence="2" type="ORF">KIN20_007674</name>
</gene>
<organism evidence="2 3">
    <name type="scientific">Parelaphostrongylus tenuis</name>
    <name type="common">Meningeal worm</name>
    <dbReference type="NCBI Taxonomy" id="148309"/>
    <lineage>
        <taxon>Eukaryota</taxon>
        <taxon>Metazoa</taxon>
        <taxon>Ecdysozoa</taxon>
        <taxon>Nematoda</taxon>
        <taxon>Chromadorea</taxon>
        <taxon>Rhabditida</taxon>
        <taxon>Rhabditina</taxon>
        <taxon>Rhabditomorpha</taxon>
        <taxon>Strongyloidea</taxon>
        <taxon>Metastrongylidae</taxon>
        <taxon>Parelaphostrongylus</taxon>
    </lineage>
</organism>
<evidence type="ECO:0000313" key="2">
    <source>
        <dbReference type="EMBL" id="KAJ1351593.1"/>
    </source>
</evidence>
<evidence type="ECO:0000313" key="3">
    <source>
        <dbReference type="Proteomes" id="UP001196413"/>
    </source>
</evidence>
<proteinExistence type="predicted"/>